<protein>
    <submittedName>
        <fullName evidence="1">Uncharacterized protein</fullName>
    </submittedName>
</protein>
<reference evidence="1" key="2">
    <citation type="journal article" date="2015" name="Data Brief">
        <title>Shoot transcriptome of the giant reed, Arundo donax.</title>
        <authorList>
            <person name="Barrero R.A."/>
            <person name="Guerrero F.D."/>
            <person name="Moolhuijzen P."/>
            <person name="Goolsby J.A."/>
            <person name="Tidwell J."/>
            <person name="Bellgard S.E."/>
            <person name="Bellgard M.I."/>
        </authorList>
    </citation>
    <scope>NUCLEOTIDE SEQUENCE</scope>
    <source>
        <tissue evidence="1">Shoot tissue taken approximately 20 cm above the soil surface</tissue>
    </source>
</reference>
<organism evidence="1">
    <name type="scientific">Arundo donax</name>
    <name type="common">Giant reed</name>
    <name type="synonym">Donax arundinaceus</name>
    <dbReference type="NCBI Taxonomy" id="35708"/>
    <lineage>
        <taxon>Eukaryota</taxon>
        <taxon>Viridiplantae</taxon>
        <taxon>Streptophyta</taxon>
        <taxon>Embryophyta</taxon>
        <taxon>Tracheophyta</taxon>
        <taxon>Spermatophyta</taxon>
        <taxon>Magnoliopsida</taxon>
        <taxon>Liliopsida</taxon>
        <taxon>Poales</taxon>
        <taxon>Poaceae</taxon>
        <taxon>PACMAD clade</taxon>
        <taxon>Arundinoideae</taxon>
        <taxon>Arundineae</taxon>
        <taxon>Arundo</taxon>
    </lineage>
</organism>
<dbReference type="EMBL" id="GBRH01205249">
    <property type="protein sequence ID" value="JAD92646.1"/>
    <property type="molecule type" value="Transcribed_RNA"/>
</dbReference>
<proteinExistence type="predicted"/>
<reference evidence="1" key="1">
    <citation type="submission" date="2014-09" db="EMBL/GenBank/DDBJ databases">
        <authorList>
            <person name="Magalhaes I.L.F."/>
            <person name="Oliveira U."/>
            <person name="Santos F.R."/>
            <person name="Vidigal T.H.D.A."/>
            <person name="Brescovit A.D."/>
            <person name="Santos A.J."/>
        </authorList>
    </citation>
    <scope>NUCLEOTIDE SEQUENCE</scope>
    <source>
        <tissue evidence="1">Shoot tissue taken approximately 20 cm above the soil surface</tissue>
    </source>
</reference>
<evidence type="ECO:0000313" key="1">
    <source>
        <dbReference type="EMBL" id="JAD92646.1"/>
    </source>
</evidence>
<accession>A0A0A9DXZ2</accession>
<name>A0A0A9DXZ2_ARUDO</name>
<sequence length="51" mass="5902">MATSRLRHCLFEVLANFRRLAFGTSKNQMSPKAKTRSMLPRTFQLLAFKSI</sequence>
<dbReference type="AlphaFoldDB" id="A0A0A9DXZ2"/>